<sequence length="81" mass="8575">MAEANAKTERNQAEKEQHNYFILNITGRVLGFIFALSSLAATVWLSLNNHDTVAGAIGVAAVGGTVAALITVRFNKTNSGQ</sequence>
<accession>A0A252ANM6</accession>
<evidence type="ECO:0000313" key="3">
    <source>
        <dbReference type="Proteomes" id="UP000194641"/>
    </source>
</evidence>
<comment type="caution">
    <text evidence="2">The sequence shown here is derived from an EMBL/GenBank/DDBJ whole genome shotgun (WGS) entry which is preliminary data.</text>
</comment>
<dbReference type="Proteomes" id="UP000194641">
    <property type="component" value="Unassembled WGS sequence"/>
</dbReference>
<keyword evidence="1" id="KW-0472">Membrane</keyword>
<keyword evidence="1" id="KW-0812">Transmembrane</keyword>
<name>A0A252ANM6_9PROT</name>
<dbReference type="AlphaFoldDB" id="A0A252ANM6"/>
<organism evidence="2 3">
    <name type="scientific">Acetobacter indonesiensis</name>
    <dbReference type="NCBI Taxonomy" id="104101"/>
    <lineage>
        <taxon>Bacteria</taxon>
        <taxon>Pseudomonadati</taxon>
        <taxon>Pseudomonadota</taxon>
        <taxon>Alphaproteobacteria</taxon>
        <taxon>Acetobacterales</taxon>
        <taxon>Acetobacteraceae</taxon>
        <taxon>Acetobacter</taxon>
    </lineage>
</organism>
<evidence type="ECO:0000313" key="2">
    <source>
        <dbReference type="EMBL" id="OUI91428.1"/>
    </source>
</evidence>
<feature type="transmembrane region" description="Helical" evidence="1">
    <location>
        <begin position="21"/>
        <end position="47"/>
    </location>
</feature>
<reference evidence="3" key="1">
    <citation type="submission" date="2014-06" db="EMBL/GenBank/DDBJ databases">
        <authorList>
            <person name="Winans N.J."/>
            <person name="Newell P.D."/>
            <person name="Douglas A.E."/>
        </authorList>
    </citation>
    <scope>NUCLEOTIDE SEQUENCE [LARGE SCALE GENOMIC DNA]</scope>
</reference>
<proteinExistence type="predicted"/>
<gene>
    <name evidence="2" type="ORF">HK17_11585</name>
</gene>
<protein>
    <submittedName>
        <fullName evidence="2">Uncharacterized protein</fullName>
    </submittedName>
</protein>
<dbReference type="EMBL" id="JOPA01000036">
    <property type="protein sequence ID" value="OUI91428.1"/>
    <property type="molecule type" value="Genomic_DNA"/>
</dbReference>
<keyword evidence="1" id="KW-1133">Transmembrane helix</keyword>
<feature type="transmembrane region" description="Helical" evidence="1">
    <location>
        <begin position="53"/>
        <end position="72"/>
    </location>
</feature>
<evidence type="ECO:0000256" key="1">
    <source>
        <dbReference type="SAM" id="Phobius"/>
    </source>
</evidence>